<dbReference type="EMBL" id="VIWW01000001">
    <property type="protein sequence ID" value="TWG03435.1"/>
    <property type="molecule type" value="Genomic_DNA"/>
</dbReference>
<sequence length="672" mass="66644">MFAHHRPVGTRGPGRSALRRAVALGATTLLVWTGGSAALAPLAHAGTVTPTVHCTLPAGQGEATGPQKMDVVLTPDVVDPGGKVHAKVTLGPSPATSGISLNNVPTTPSLDLAMSGGATGTVTVTGPEVSLNVPSGQPIEIPPYEGDFIIPANASGPITFTPLRNLTRTKVLGANYETPCVVTAGGGSIGTVTAEGSAGQPPTLIAPTTPVRPSTSITLAGSRWTPSATPVPSLCAVDGGGCDPGKFAGSTLAIDGSGQLTGKAVLASAGTVPDGSYLVKVGDGTKEATAPLTVRAFVPDGPRAIALSRGSGPVGSVIAVTGSNYLQDRWINTVGLDASGATLDDTAVYVKSGSDGKFSVDFAVSDPAIAAIQVDEGNDPATVLTMPFTVTEATATLSAGTAKVKPGGAIGVSGAGWPSGVTPSAALCAADGSGCDAARISGSTLRVAADGTLTGTVTVAGSTPRAVYALRVTAGASQALTQLTVAPTFVVLTPAAGPKGTAVTVLGQGFAKVATVSIVGLRADGSQTSDAVRTKVVGLDGAFSQTFTVNAADTVAIRVREVLVNPRTETAAFTVQGGTVPAGPSFALSPPEGPVGTVVQVTGRGFAPVATVSVTGRTADGKQTADSYVTRVIGLDGTFALNFTVRDPATKSIRACEVLVNGKTVQQLFTVS</sequence>
<evidence type="ECO:0000313" key="1">
    <source>
        <dbReference type="EMBL" id="TWG03435.1"/>
    </source>
</evidence>
<organism evidence="1 2">
    <name type="scientific">Streptomyces brevispora</name>
    <dbReference type="NCBI Taxonomy" id="887462"/>
    <lineage>
        <taxon>Bacteria</taxon>
        <taxon>Bacillati</taxon>
        <taxon>Actinomycetota</taxon>
        <taxon>Actinomycetes</taxon>
        <taxon>Kitasatosporales</taxon>
        <taxon>Streptomycetaceae</taxon>
        <taxon>Streptomyces</taxon>
    </lineage>
</organism>
<evidence type="ECO:0000313" key="2">
    <source>
        <dbReference type="Proteomes" id="UP000318186"/>
    </source>
</evidence>
<dbReference type="OrthoDB" id="4451361at2"/>
<accession>A0A561UVN0</accession>
<gene>
    <name evidence="1" type="ORF">FHX80_111861</name>
</gene>
<protein>
    <submittedName>
        <fullName evidence="1">Uncharacterized protein</fullName>
    </submittedName>
</protein>
<dbReference type="AlphaFoldDB" id="A0A561UVN0"/>
<dbReference type="RefSeq" id="WP_145763767.1">
    <property type="nucleotide sequence ID" value="NZ_VIWW01000001.1"/>
</dbReference>
<dbReference type="Proteomes" id="UP000318186">
    <property type="component" value="Unassembled WGS sequence"/>
</dbReference>
<reference evidence="1 2" key="1">
    <citation type="submission" date="2019-06" db="EMBL/GenBank/DDBJ databases">
        <title>Sequencing the genomes of 1000 actinobacteria strains.</title>
        <authorList>
            <person name="Klenk H.-P."/>
        </authorList>
    </citation>
    <scope>NUCLEOTIDE SEQUENCE [LARGE SCALE GENOMIC DNA]</scope>
    <source>
        <strain evidence="1 2">DSM 42059</strain>
    </source>
</reference>
<proteinExistence type="predicted"/>
<name>A0A561UVN0_9ACTN</name>
<comment type="caution">
    <text evidence="1">The sequence shown here is derived from an EMBL/GenBank/DDBJ whole genome shotgun (WGS) entry which is preliminary data.</text>
</comment>